<dbReference type="GO" id="GO:0005507">
    <property type="term" value="F:copper ion binding"/>
    <property type="evidence" value="ECO:0007669"/>
    <property type="project" value="TreeGrafter"/>
</dbReference>
<name>U5T513_9GAMM</name>
<comment type="catalytic activity">
    <reaction evidence="7">
        <text>adenosine + H2O + H(+) = inosine + NH4(+)</text>
        <dbReference type="Rhea" id="RHEA:24408"/>
        <dbReference type="ChEBI" id="CHEBI:15377"/>
        <dbReference type="ChEBI" id="CHEBI:15378"/>
        <dbReference type="ChEBI" id="CHEBI:16335"/>
        <dbReference type="ChEBI" id="CHEBI:17596"/>
        <dbReference type="ChEBI" id="CHEBI:28938"/>
        <dbReference type="EC" id="3.5.4.4"/>
    </reaction>
    <physiologicalReaction direction="left-to-right" evidence="7">
        <dbReference type="Rhea" id="RHEA:24409"/>
    </physiologicalReaction>
</comment>
<dbReference type="Gene3D" id="3.60.140.10">
    <property type="entry name" value="CNF1/YfiH-like putative cysteine hydrolases"/>
    <property type="match status" value="1"/>
</dbReference>
<dbReference type="Proteomes" id="UP000017640">
    <property type="component" value="Chromosome"/>
</dbReference>
<dbReference type="eggNOG" id="COG1496">
    <property type="taxonomic scope" value="Bacteria"/>
</dbReference>
<dbReference type="InterPro" id="IPR038371">
    <property type="entry name" value="Cu_polyphenol_OxRdtase_sf"/>
</dbReference>
<dbReference type="GO" id="GO:0017061">
    <property type="term" value="F:S-methyl-5-thioadenosine phosphorylase activity"/>
    <property type="evidence" value="ECO:0007669"/>
    <property type="project" value="UniProtKB-EC"/>
</dbReference>
<proteinExistence type="inferred from homology"/>
<dbReference type="PANTHER" id="PTHR30616">
    <property type="entry name" value="UNCHARACTERIZED PROTEIN YFIH"/>
    <property type="match status" value="1"/>
</dbReference>
<evidence type="ECO:0000256" key="3">
    <source>
        <dbReference type="ARBA" id="ARBA00022679"/>
    </source>
</evidence>
<accession>U5T513</accession>
<dbReference type="GO" id="GO:0016787">
    <property type="term" value="F:hydrolase activity"/>
    <property type="evidence" value="ECO:0007669"/>
    <property type="project" value="UniProtKB-KW"/>
</dbReference>
<protein>
    <recommendedName>
        <fullName evidence="10">Purine nucleoside phosphorylase</fullName>
    </recommendedName>
</protein>
<keyword evidence="5" id="KW-0378">Hydrolase</keyword>
<evidence type="ECO:0000256" key="10">
    <source>
        <dbReference type="RuleBase" id="RU361274"/>
    </source>
</evidence>
<evidence type="ECO:0000256" key="9">
    <source>
        <dbReference type="ARBA" id="ARBA00049893"/>
    </source>
</evidence>
<dbReference type="KEGG" id="spiu:SPICUR_02040"/>
<dbReference type="NCBIfam" id="TIGR00726">
    <property type="entry name" value="peptidoglycan editing factor PgeF"/>
    <property type="match status" value="1"/>
</dbReference>
<organism evidence="11 12">
    <name type="scientific">Spiribacter curvatus</name>
    <dbReference type="NCBI Taxonomy" id="1335757"/>
    <lineage>
        <taxon>Bacteria</taxon>
        <taxon>Pseudomonadati</taxon>
        <taxon>Pseudomonadota</taxon>
        <taxon>Gammaproteobacteria</taxon>
        <taxon>Chromatiales</taxon>
        <taxon>Ectothiorhodospiraceae</taxon>
        <taxon>Spiribacter</taxon>
    </lineage>
</organism>
<keyword evidence="6" id="KW-0862">Zinc</keyword>
<evidence type="ECO:0000256" key="7">
    <source>
        <dbReference type="ARBA" id="ARBA00047989"/>
    </source>
</evidence>
<dbReference type="SUPFAM" id="SSF64438">
    <property type="entry name" value="CNF1/YfiH-like putative cysteine hydrolases"/>
    <property type="match status" value="1"/>
</dbReference>
<dbReference type="Pfam" id="PF02578">
    <property type="entry name" value="Cu-oxidase_4"/>
    <property type="match status" value="1"/>
</dbReference>
<evidence type="ECO:0000256" key="6">
    <source>
        <dbReference type="ARBA" id="ARBA00022833"/>
    </source>
</evidence>
<dbReference type="InterPro" id="IPR011324">
    <property type="entry name" value="Cytotoxic_necrot_fac-like_cat"/>
</dbReference>
<keyword evidence="3" id="KW-0808">Transferase</keyword>
<evidence type="ECO:0000256" key="2">
    <source>
        <dbReference type="ARBA" id="ARBA00007353"/>
    </source>
</evidence>
<evidence type="ECO:0000256" key="4">
    <source>
        <dbReference type="ARBA" id="ARBA00022723"/>
    </source>
</evidence>
<dbReference type="PATRIC" id="fig|1335757.3.peg.404"/>
<dbReference type="PANTHER" id="PTHR30616:SF2">
    <property type="entry name" value="PURINE NUCLEOSIDE PHOSPHORYLASE LACC1"/>
    <property type="match status" value="1"/>
</dbReference>
<dbReference type="InterPro" id="IPR003730">
    <property type="entry name" value="Cu_polyphenol_OxRdtase"/>
</dbReference>
<dbReference type="AlphaFoldDB" id="U5T513"/>
<dbReference type="HOGENOM" id="CLU_065784_1_1_6"/>
<evidence type="ECO:0000313" key="12">
    <source>
        <dbReference type="Proteomes" id="UP000017640"/>
    </source>
</evidence>
<comment type="catalytic activity">
    <reaction evidence="1">
        <text>inosine + phosphate = alpha-D-ribose 1-phosphate + hypoxanthine</text>
        <dbReference type="Rhea" id="RHEA:27646"/>
        <dbReference type="ChEBI" id="CHEBI:17368"/>
        <dbReference type="ChEBI" id="CHEBI:17596"/>
        <dbReference type="ChEBI" id="CHEBI:43474"/>
        <dbReference type="ChEBI" id="CHEBI:57720"/>
        <dbReference type="EC" id="2.4.2.1"/>
    </reaction>
    <physiologicalReaction direction="left-to-right" evidence="1">
        <dbReference type="Rhea" id="RHEA:27647"/>
    </physiologicalReaction>
</comment>
<evidence type="ECO:0000256" key="8">
    <source>
        <dbReference type="ARBA" id="ARBA00048968"/>
    </source>
</evidence>
<evidence type="ECO:0000256" key="5">
    <source>
        <dbReference type="ARBA" id="ARBA00022801"/>
    </source>
</evidence>
<comment type="catalytic activity">
    <reaction evidence="9">
        <text>S-methyl-5'-thioadenosine + phosphate = 5-(methylsulfanyl)-alpha-D-ribose 1-phosphate + adenine</text>
        <dbReference type="Rhea" id="RHEA:11852"/>
        <dbReference type="ChEBI" id="CHEBI:16708"/>
        <dbReference type="ChEBI" id="CHEBI:17509"/>
        <dbReference type="ChEBI" id="CHEBI:43474"/>
        <dbReference type="ChEBI" id="CHEBI:58533"/>
        <dbReference type="EC" id="2.4.2.28"/>
    </reaction>
    <physiologicalReaction direction="left-to-right" evidence="9">
        <dbReference type="Rhea" id="RHEA:11853"/>
    </physiologicalReaction>
</comment>
<gene>
    <name evidence="11" type="ORF">SPICUR_02040</name>
</gene>
<dbReference type="CDD" id="cd16833">
    <property type="entry name" value="YfiH"/>
    <property type="match status" value="1"/>
</dbReference>
<dbReference type="EMBL" id="CP005990">
    <property type="protein sequence ID" value="AGY91423.1"/>
    <property type="molecule type" value="Genomic_DNA"/>
</dbReference>
<sequence>MAAMSDPVTAIELVRPDWTLPVKAGFTRRYGGVSQPPYDRLNLALHVGDDPMAVHENRRRLIEHEHLPEPPRWLSQVHGRRVVHASDVERDRTEADAVWTDQPGQVCAVLIADCIPILLASDDGDCVAAVHAGWRGLVAGVIQQTVAAMPVTASRISACIGPCIGPDAYEVGAEVVERMMTAGVEPQLADGPPSCMRPPFHLDLSATARCVLDQSGVARVHVIDAAVRGGSNGFYSHRGEGTTGRMAGLIAPPSRP</sequence>
<comment type="similarity">
    <text evidence="2 10">Belongs to the purine nucleoside phosphorylase YfiH/LACC1 family.</text>
</comment>
<evidence type="ECO:0000313" key="11">
    <source>
        <dbReference type="EMBL" id="AGY91423.1"/>
    </source>
</evidence>
<evidence type="ECO:0000256" key="1">
    <source>
        <dbReference type="ARBA" id="ARBA00000553"/>
    </source>
</evidence>
<dbReference type="STRING" id="1335757.SPICUR_02040"/>
<keyword evidence="12" id="KW-1185">Reference proteome</keyword>
<keyword evidence="4" id="KW-0479">Metal-binding</keyword>
<comment type="catalytic activity">
    <reaction evidence="8">
        <text>adenosine + phosphate = alpha-D-ribose 1-phosphate + adenine</text>
        <dbReference type="Rhea" id="RHEA:27642"/>
        <dbReference type="ChEBI" id="CHEBI:16335"/>
        <dbReference type="ChEBI" id="CHEBI:16708"/>
        <dbReference type="ChEBI" id="CHEBI:43474"/>
        <dbReference type="ChEBI" id="CHEBI:57720"/>
        <dbReference type="EC" id="2.4.2.1"/>
    </reaction>
    <physiologicalReaction direction="left-to-right" evidence="8">
        <dbReference type="Rhea" id="RHEA:27643"/>
    </physiologicalReaction>
</comment>
<reference evidence="11 12" key="1">
    <citation type="journal article" date="2013" name="BMC Genomics">
        <title>Genomes of "Spiribacter", a streamlined, successful halophilic bacterium.</title>
        <authorList>
            <person name="Lopez-Perez M."/>
            <person name="Ghai R."/>
            <person name="Leon M.J."/>
            <person name="Rodriguez-Olmos A."/>
            <person name="Copa-Patino J.L."/>
            <person name="Soliveri J."/>
            <person name="Sanchez-Porro C."/>
            <person name="Ventosa A."/>
            <person name="Rodriguez-Valera F."/>
        </authorList>
    </citation>
    <scope>NUCLEOTIDE SEQUENCE [LARGE SCALE GENOMIC DNA]</scope>
    <source>
        <strain evidence="11 12">UAH-SP71</strain>
    </source>
</reference>